<keyword evidence="14" id="KW-1185">Reference proteome</keyword>
<dbReference type="STRING" id="425265.A8PSB3"/>
<evidence type="ECO:0000256" key="12">
    <source>
        <dbReference type="SAM" id="MobiDB-lite"/>
    </source>
</evidence>
<dbReference type="InterPro" id="IPR003817">
    <property type="entry name" value="PS_Dcarbxylase"/>
</dbReference>
<dbReference type="Pfam" id="PF02666">
    <property type="entry name" value="PS_Dcarbxylase"/>
    <property type="match status" value="2"/>
</dbReference>
<accession>A8PSB3</accession>
<dbReference type="InParanoid" id="A8PSB3"/>
<keyword evidence="8" id="KW-0456">Lyase</keyword>
<dbReference type="GeneID" id="5856757"/>
<evidence type="ECO:0000256" key="6">
    <source>
        <dbReference type="ARBA" id="ARBA00023098"/>
    </source>
</evidence>
<evidence type="ECO:0000256" key="3">
    <source>
        <dbReference type="ARBA" id="ARBA00012243"/>
    </source>
</evidence>
<dbReference type="GO" id="GO:0006646">
    <property type="term" value="P:phosphatidylethanolamine biosynthetic process"/>
    <property type="evidence" value="ECO:0007669"/>
    <property type="project" value="UniProtKB-UniPathway"/>
</dbReference>
<evidence type="ECO:0000256" key="7">
    <source>
        <dbReference type="ARBA" id="ARBA00023209"/>
    </source>
</evidence>
<reference evidence="13 14" key="1">
    <citation type="journal article" date="2007" name="Proc. Natl. Acad. Sci. U.S.A.">
        <title>Dandruff-associated Malassezia genomes reveal convergent and divergent virulence traits shared with plant and human fungal pathogens.</title>
        <authorList>
            <person name="Xu J."/>
            <person name="Saunders C.W."/>
            <person name="Hu P."/>
            <person name="Grant R.A."/>
            <person name="Boekhout T."/>
            <person name="Kuramae E.E."/>
            <person name="Kronstad J.W."/>
            <person name="Deangelis Y.M."/>
            <person name="Reeder N.L."/>
            <person name="Johnstone K.R."/>
            <person name="Leland M."/>
            <person name="Fieno A.M."/>
            <person name="Begley W.M."/>
            <person name="Sun Y."/>
            <person name="Lacey M.P."/>
            <person name="Chaudhary T."/>
            <person name="Keough T."/>
            <person name="Chu L."/>
            <person name="Sears R."/>
            <person name="Yuan B."/>
            <person name="Dawson T.L.Jr."/>
        </authorList>
    </citation>
    <scope>NUCLEOTIDE SEQUENCE [LARGE SCALE GENOMIC DNA]</scope>
    <source>
        <strain evidence="14">ATCC MYA-4612 / CBS 7966</strain>
    </source>
</reference>
<dbReference type="EMBL" id="AAYY01000001">
    <property type="protein sequence ID" value="EDP45237.1"/>
    <property type="molecule type" value="Genomic_DNA"/>
</dbReference>
<evidence type="ECO:0000256" key="5">
    <source>
        <dbReference type="ARBA" id="ARBA00022793"/>
    </source>
</evidence>
<name>A8PSB3_MALGO</name>
<evidence type="ECO:0000256" key="8">
    <source>
        <dbReference type="ARBA" id="ARBA00023239"/>
    </source>
</evidence>
<keyword evidence="5" id="KW-0210">Decarboxylase</keyword>
<organism evidence="13 14">
    <name type="scientific">Malassezia globosa (strain ATCC MYA-4612 / CBS 7966)</name>
    <name type="common">Dandruff-associated fungus</name>
    <dbReference type="NCBI Taxonomy" id="425265"/>
    <lineage>
        <taxon>Eukaryota</taxon>
        <taxon>Fungi</taxon>
        <taxon>Dikarya</taxon>
        <taxon>Basidiomycota</taxon>
        <taxon>Ustilaginomycotina</taxon>
        <taxon>Malasseziomycetes</taxon>
        <taxon>Malasseziales</taxon>
        <taxon>Malasseziaceae</taxon>
        <taxon>Malassezia</taxon>
    </lineage>
</organism>
<dbReference type="NCBIfam" id="TIGR00163">
    <property type="entry name" value="PS_decarb"/>
    <property type="match status" value="1"/>
</dbReference>
<dbReference type="InterPro" id="IPR033177">
    <property type="entry name" value="PSD-B"/>
</dbReference>
<comment type="cofactor">
    <cofactor evidence="1">
        <name>pyruvate</name>
        <dbReference type="ChEBI" id="CHEBI:15361"/>
    </cofactor>
</comment>
<comment type="pathway">
    <text evidence="11">Phospholipid metabolism; phosphatidylethanolamine biosynthesis.</text>
</comment>
<evidence type="ECO:0000256" key="11">
    <source>
        <dbReference type="ARBA" id="ARBA00024326"/>
    </source>
</evidence>
<evidence type="ECO:0000256" key="9">
    <source>
        <dbReference type="ARBA" id="ARBA00023264"/>
    </source>
</evidence>
<feature type="region of interest" description="Disordered" evidence="12">
    <location>
        <begin position="160"/>
        <end position="183"/>
    </location>
</feature>
<dbReference type="EC" id="4.1.1.65" evidence="3"/>
<evidence type="ECO:0000256" key="4">
    <source>
        <dbReference type="ARBA" id="ARBA00022516"/>
    </source>
</evidence>
<evidence type="ECO:0000256" key="10">
    <source>
        <dbReference type="ARBA" id="ARBA00023317"/>
    </source>
</evidence>
<keyword evidence="4" id="KW-0444">Lipid biosynthesis</keyword>
<evidence type="ECO:0000313" key="13">
    <source>
        <dbReference type="EMBL" id="EDP45237.1"/>
    </source>
</evidence>
<proteinExistence type="predicted"/>
<evidence type="ECO:0000256" key="2">
    <source>
        <dbReference type="ARBA" id="ARBA00005189"/>
    </source>
</evidence>
<keyword evidence="10" id="KW-0670">Pyruvate</keyword>
<comment type="pathway">
    <text evidence="2">Lipid metabolism.</text>
</comment>
<protein>
    <recommendedName>
        <fullName evidence="3">phosphatidylserine decarboxylase</fullName>
        <ecNumber evidence="3">4.1.1.65</ecNumber>
    </recommendedName>
</protein>
<dbReference type="GO" id="GO:0005739">
    <property type="term" value="C:mitochondrion"/>
    <property type="evidence" value="ECO:0007669"/>
    <property type="project" value="TreeGrafter"/>
</dbReference>
<comment type="caution">
    <text evidence="13">The sequence shown here is derived from an EMBL/GenBank/DDBJ whole genome shotgun (WGS) entry which is preliminary data.</text>
</comment>
<sequence length="383" mass="42721">MRETDLTKYASLAEFFARELKPGARPIDTDAALVSPADGKILHLGIVEGDRVEQVKGLTYSLRSLLGQDSTAQAEHDIHPHMSPNMSIAAEQQFARLNGIDYSLEELLGSESSSGLHRAGTYAMGWIRSPWRWLKHMLTGTPSRAQETLPIHQVTQAELAADNQEQETRDAEEQDVGIPTSDTPKNLGHYANIAYEMGTQAIPPFQQQQGWSPAPGHHLYFCVIYLAPGDYHRFHSPVPWVVEMRRHFRGELYSVSPYVATRLPNLFLLNERVALLGRWRHGVFSMTPIGATNVGSIQIHFDRLLRTNLHDERKFTGTYAQATYNAASRILGGQPLATGDEMGSFLLGSTIVLVFEAPEQFHFVRRSGEHIKVGEALGRVVSE</sequence>
<evidence type="ECO:0000313" key="14">
    <source>
        <dbReference type="Proteomes" id="UP000008837"/>
    </source>
</evidence>
<dbReference type="PANTHER" id="PTHR10067:SF6">
    <property type="entry name" value="PHOSPHATIDYLSERINE DECARBOXYLASE PROENZYME, MITOCHONDRIAL"/>
    <property type="match status" value="1"/>
</dbReference>
<dbReference type="PANTHER" id="PTHR10067">
    <property type="entry name" value="PHOSPHATIDYLSERINE DECARBOXYLASE"/>
    <property type="match status" value="1"/>
</dbReference>
<keyword evidence="6" id="KW-0443">Lipid metabolism</keyword>
<dbReference type="UniPathway" id="UPA00558"/>
<keyword evidence="9" id="KW-1208">Phospholipid metabolism</keyword>
<dbReference type="GO" id="GO:0004609">
    <property type="term" value="F:phosphatidylserine decarboxylase activity"/>
    <property type="evidence" value="ECO:0007669"/>
    <property type="project" value="UniProtKB-EC"/>
</dbReference>
<dbReference type="KEGG" id="mgl:MGL_0226"/>
<dbReference type="Proteomes" id="UP000008837">
    <property type="component" value="Unassembled WGS sequence"/>
</dbReference>
<keyword evidence="7" id="KW-0594">Phospholipid biosynthesis</keyword>
<evidence type="ECO:0000256" key="1">
    <source>
        <dbReference type="ARBA" id="ARBA00001928"/>
    </source>
</evidence>
<dbReference type="RefSeq" id="XP_001732451.1">
    <property type="nucleotide sequence ID" value="XM_001732399.1"/>
</dbReference>
<dbReference type="AlphaFoldDB" id="A8PSB3"/>
<dbReference type="FunCoup" id="A8PSB3">
    <property type="interactions" value="251"/>
</dbReference>
<dbReference type="OrthoDB" id="4330at2759"/>
<dbReference type="OMA" id="INLPVWM"/>
<gene>
    <name evidence="13" type="ORF">MGL_0226</name>
</gene>
<dbReference type="VEuPathDB" id="FungiDB:MGL_0226"/>